<accession>A0A8C3T140</accession>
<proteinExistence type="predicted"/>
<keyword evidence="2" id="KW-1185">Reference proteome</keyword>
<organism evidence="1 2">
    <name type="scientific">Chelydra serpentina</name>
    <name type="common">Snapping turtle</name>
    <name type="synonym">Testudo serpentina</name>
    <dbReference type="NCBI Taxonomy" id="8475"/>
    <lineage>
        <taxon>Eukaryota</taxon>
        <taxon>Metazoa</taxon>
        <taxon>Chordata</taxon>
        <taxon>Craniata</taxon>
        <taxon>Vertebrata</taxon>
        <taxon>Euteleostomi</taxon>
        <taxon>Archelosauria</taxon>
        <taxon>Testudinata</taxon>
        <taxon>Testudines</taxon>
        <taxon>Cryptodira</taxon>
        <taxon>Durocryptodira</taxon>
        <taxon>Americhelydia</taxon>
        <taxon>Chelydroidea</taxon>
        <taxon>Chelydridae</taxon>
        <taxon>Chelydra</taxon>
    </lineage>
</organism>
<evidence type="ECO:0000313" key="1">
    <source>
        <dbReference type="Ensembl" id="ENSCSRP00000023286.1"/>
    </source>
</evidence>
<protein>
    <submittedName>
        <fullName evidence="1">Uncharacterized protein</fullName>
    </submittedName>
</protein>
<reference evidence="1" key="1">
    <citation type="submission" date="2025-08" db="UniProtKB">
        <authorList>
            <consortium name="Ensembl"/>
        </authorList>
    </citation>
    <scope>IDENTIFICATION</scope>
</reference>
<reference evidence="1" key="2">
    <citation type="submission" date="2025-09" db="UniProtKB">
        <authorList>
            <consortium name="Ensembl"/>
        </authorList>
    </citation>
    <scope>IDENTIFICATION</scope>
</reference>
<dbReference type="AlphaFoldDB" id="A0A8C3T140"/>
<dbReference type="Ensembl" id="ENSCSRT00000024301.1">
    <property type="protein sequence ID" value="ENSCSRP00000023286.1"/>
    <property type="gene ID" value="ENSCSRG00000017511.1"/>
</dbReference>
<evidence type="ECO:0000313" key="2">
    <source>
        <dbReference type="Proteomes" id="UP000694403"/>
    </source>
</evidence>
<name>A0A8C3T140_CHESE</name>
<dbReference type="Proteomes" id="UP000694403">
    <property type="component" value="Unplaced"/>
</dbReference>
<sequence length="86" mass="9579">MHPLAISFPSEQLSLALLATCKCKSIISQAKKEWEDQLVKDTKTNSKKKNFVNYFDSLLGIWPGAVARACNPCCLGGCGWWIAQEF</sequence>